<dbReference type="PANTHER" id="PTHR47966:SF65">
    <property type="entry name" value="ASPARTIC-TYPE ENDOPEPTIDASE"/>
    <property type="match status" value="1"/>
</dbReference>
<comment type="caution">
    <text evidence="4">The sequence shown here is derived from an EMBL/GenBank/DDBJ whole genome shotgun (WGS) entry which is preliminary data.</text>
</comment>
<feature type="domain" description="Peptidase A1" evidence="3">
    <location>
        <begin position="1"/>
        <end position="269"/>
    </location>
</feature>
<dbReference type="PROSITE" id="PS00141">
    <property type="entry name" value="ASP_PROTEASE"/>
    <property type="match status" value="1"/>
</dbReference>
<evidence type="ECO:0000259" key="3">
    <source>
        <dbReference type="PROSITE" id="PS51767"/>
    </source>
</evidence>
<evidence type="ECO:0000313" key="5">
    <source>
        <dbReference type="Proteomes" id="UP000591131"/>
    </source>
</evidence>
<dbReference type="PRINTS" id="PR00792">
    <property type="entry name" value="PEPSIN"/>
</dbReference>
<evidence type="ECO:0000256" key="2">
    <source>
        <dbReference type="RuleBase" id="RU000454"/>
    </source>
</evidence>
<comment type="similarity">
    <text evidence="1 2">Belongs to the peptidase A1 family.</text>
</comment>
<evidence type="ECO:0000256" key="1">
    <source>
        <dbReference type="ARBA" id="ARBA00007447"/>
    </source>
</evidence>
<dbReference type="Proteomes" id="UP000591131">
    <property type="component" value="Unassembled WGS sequence"/>
</dbReference>
<dbReference type="OrthoDB" id="15189at2759"/>
<dbReference type="InterPro" id="IPR001969">
    <property type="entry name" value="Aspartic_peptidase_AS"/>
</dbReference>
<organism evidence="4 5">
    <name type="scientific">Perkinsus chesapeaki</name>
    <name type="common">Clam parasite</name>
    <name type="synonym">Perkinsus andrewsi</name>
    <dbReference type="NCBI Taxonomy" id="330153"/>
    <lineage>
        <taxon>Eukaryota</taxon>
        <taxon>Sar</taxon>
        <taxon>Alveolata</taxon>
        <taxon>Perkinsozoa</taxon>
        <taxon>Perkinsea</taxon>
        <taxon>Perkinsida</taxon>
        <taxon>Perkinsidae</taxon>
        <taxon>Perkinsus</taxon>
    </lineage>
</organism>
<keyword evidence="2" id="KW-0064">Aspartyl protease</keyword>
<evidence type="ECO:0000313" key="4">
    <source>
        <dbReference type="EMBL" id="KAF4670096.1"/>
    </source>
</evidence>
<dbReference type="InterPro" id="IPR033121">
    <property type="entry name" value="PEPTIDASE_A1"/>
</dbReference>
<dbReference type="GO" id="GO:0004190">
    <property type="term" value="F:aspartic-type endopeptidase activity"/>
    <property type="evidence" value="ECO:0007669"/>
    <property type="project" value="UniProtKB-KW"/>
</dbReference>
<dbReference type="InterPro" id="IPR021109">
    <property type="entry name" value="Peptidase_aspartic_dom_sf"/>
</dbReference>
<sequence>MCDDREPLSGTFVHGARTEFIRHEGYVNFGTQNVLRMEFGIVKKFTDAKGAARSILGLSLKYLPGYPAPFLDQLLTKGAIKHKEFSMYFDPEHMNRGELLLGGGDSAKYHGELVALPLADENGWIVKLNSIKITGMSLLEESYPIIIDSGTDFLIVPEKVSDAITAHIRDSARAVGAEVESSNNGLLRILGCKGRANLPNIELTFEGLRGKNNFNLVLSQEVYLNELSDGHCVLLITAIPGNRKLIMALTFLRSYYINFNKEKHQIRIAKTIKRSQKGAPPPTLRTCCNIGIYLKPAIKRNTFRSPCLTIQILIYNCDMIPHTQSYHTMIKCATKNIAD</sequence>
<keyword evidence="5" id="KW-1185">Reference proteome</keyword>
<dbReference type="EMBL" id="JAAPAO010000159">
    <property type="protein sequence ID" value="KAF4670096.1"/>
    <property type="molecule type" value="Genomic_DNA"/>
</dbReference>
<dbReference type="SUPFAM" id="SSF50630">
    <property type="entry name" value="Acid proteases"/>
    <property type="match status" value="1"/>
</dbReference>
<keyword evidence="2" id="KW-0378">Hydrolase</keyword>
<dbReference type="PANTHER" id="PTHR47966">
    <property type="entry name" value="BETA-SITE APP-CLEAVING ENZYME, ISOFORM A-RELATED"/>
    <property type="match status" value="1"/>
</dbReference>
<dbReference type="Pfam" id="PF00026">
    <property type="entry name" value="Asp"/>
    <property type="match status" value="1"/>
</dbReference>
<dbReference type="InterPro" id="IPR001461">
    <property type="entry name" value="Aspartic_peptidase_A1"/>
</dbReference>
<dbReference type="Gene3D" id="2.40.70.10">
    <property type="entry name" value="Acid Proteases"/>
    <property type="match status" value="1"/>
</dbReference>
<dbReference type="GO" id="GO:0006508">
    <property type="term" value="P:proteolysis"/>
    <property type="evidence" value="ECO:0007669"/>
    <property type="project" value="UniProtKB-KW"/>
</dbReference>
<dbReference type="PROSITE" id="PS51767">
    <property type="entry name" value="PEPTIDASE_A1"/>
    <property type="match status" value="1"/>
</dbReference>
<keyword evidence="2" id="KW-0645">Protease</keyword>
<proteinExistence type="inferred from homology"/>
<name>A0A7J6MFA4_PERCH</name>
<accession>A0A7J6MFA4</accession>
<gene>
    <name evidence="4" type="ORF">FOL47_002214</name>
</gene>
<reference evidence="4 5" key="1">
    <citation type="submission" date="2020-04" db="EMBL/GenBank/DDBJ databases">
        <title>Perkinsus chesapeaki whole genome sequence.</title>
        <authorList>
            <person name="Bogema D.R."/>
        </authorList>
    </citation>
    <scope>NUCLEOTIDE SEQUENCE [LARGE SCALE GENOMIC DNA]</scope>
    <source>
        <strain evidence="4">ATCC PRA-425</strain>
    </source>
</reference>
<protein>
    <recommendedName>
        <fullName evidence="3">Peptidase A1 domain-containing protein</fullName>
    </recommendedName>
</protein>
<dbReference type="AlphaFoldDB" id="A0A7J6MFA4"/>